<dbReference type="SUPFAM" id="SSF53756">
    <property type="entry name" value="UDP-Glycosyltransferase/glycogen phosphorylase"/>
    <property type="match status" value="1"/>
</dbReference>
<dbReference type="InterPro" id="IPR011006">
    <property type="entry name" value="CheY-like_superfamily"/>
</dbReference>
<keyword evidence="5" id="KW-0804">Transcription</keyword>
<dbReference type="EMBL" id="LAZR01049665">
    <property type="protein sequence ID" value="KKK89106.1"/>
    <property type="molecule type" value="Genomic_DNA"/>
</dbReference>
<dbReference type="CDD" id="cd00383">
    <property type="entry name" value="trans_reg_C"/>
    <property type="match status" value="1"/>
</dbReference>
<accession>A0A0F9BXD7</accession>
<evidence type="ECO:0000256" key="3">
    <source>
        <dbReference type="ARBA" id="ARBA00023015"/>
    </source>
</evidence>
<evidence type="ECO:0000259" key="7">
    <source>
        <dbReference type="PROSITE" id="PS51755"/>
    </source>
</evidence>
<dbReference type="Gene3D" id="6.10.250.690">
    <property type="match status" value="1"/>
</dbReference>
<dbReference type="PROSITE" id="PS50110">
    <property type="entry name" value="RESPONSE_REGULATORY"/>
    <property type="match status" value="1"/>
</dbReference>
<name>A0A0F9BXD7_9ZZZZ</name>
<keyword evidence="2" id="KW-0902">Two-component regulatory system</keyword>
<dbReference type="Gene3D" id="1.10.10.10">
    <property type="entry name" value="Winged helix-like DNA-binding domain superfamily/Winged helix DNA-binding domain"/>
    <property type="match status" value="1"/>
</dbReference>
<dbReference type="GO" id="GO:0032993">
    <property type="term" value="C:protein-DNA complex"/>
    <property type="evidence" value="ECO:0007669"/>
    <property type="project" value="TreeGrafter"/>
</dbReference>
<feature type="domain" description="Response regulatory" evidence="6">
    <location>
        <begin position="1"/>
        <end position="119"/>
    </location>
</feature>
<keyword evidence="1" id="KW-0597">Phosphoprotein</keyword>
<feature type="domain" description="OmpR/PhoB-type" evidence="7">
    <location>
        <begin position="127"/>
        <end position="225"/>
    </location>
</feature>
<evidence type="ECO:0000256" key="2">
    <source>
        <dbReference type="ARBA" id="ARBA00023012"/>
    </source>
</evidence>
<dbReference type="GO" id="GO:0006355">
    <property type="term" value="P:regulation of DNA-templated transcription"/>
    <property type="evidence" value="ECO:0007669"/>
    <property type="project" value="InterPro"/>
</dbReference>
<keyword evidence="4" id="KW-0238">DNA-binding</keyword>
<dbReference type="Gene3D" id="3.40.50.2300">
    <property type="match status" value="1"/>
</dbReference>
<evidence type="ECO:0000313" key="8">
    <source>
        <dbReference type="EMBL" id="KKK89106.1"/>
    </source>
</evidence>
<dbReference type="InterPro" id="IPR039420">
    <property type="entry name" value="WalR-like"/>
</dbReference>
<dbReference type="GO" id="GO:0000976">
    <property type="term" value="F:transcription cis-regulatory region binding"/>
    <property type="evidence" value="ECO:0007669"/>
    <property type="project" value="TreeGrafter"/>
</dbReference>
<comment type="caution">
    <text evidence="8">The sequence shown here is derived from an EMBL/GenBank/DDBJ whole genome shotgun (WGS) entry which is preliminary data.</text>
</comment>
<dbReference type="FunFam" id="1.10.10.10:FF:000005">
    <property type="entry name" value="Two-component system response regulator"/>
    <property type="match status" value="1"/>
</dbReference>
<dbReference type="InterPro" id="IPR016032">
    <property type="entry name" value="Sig_transdc_resp-reg_C-effctor"/>
</dbReference>
<dbReference type="InterPro" id="IPR001867">
    <property type="entry name" value="OmpR/PhoB-type_DNA-bd"/>
</dbReference>
<evidence type="ECO:0000256" key="4">
    <source>
        <dbReference type="ARBA" id="ARBA00023125"/>
    </source>
</evidence>
<evidence type="ECO:0000259" key="6">
    <source>
        <dbReference type="PROSITE" id="PS50110"/>
    </source>
</evidence>
<protein>
    <recommendedName>
        <fullName evidence="9">DNA-binding response regulator</fullName>
    </recommendedName>
</protein>
<dbReference type="AlphaFoldDB" id="A0A0F9BXD7"/>
<dbReference type="InterPro" id="IPR001789">
    <property type="entry name" value="Sig_transdc_resp-reg_receiver"/>
</dbReference>
<dbReference type="PANTHER" id="PTHR48111:SF1">
    <property type="entry name" value="TWO-COMPONENT RESPONSE REGULATOR ORR33"/>
    <property type="match status" value="1"/>
</dbReference>
<gene>
    <name evidence="8" type="ORF">LCGC14_2736440</name>
</gene>
<keyword evidence="3" id="KW-0805">Transcription regulation</keyword>
<dbReference type="InterPro" id="IPR036388">
    <property type="entry name" value="WH-like_DNA-bd_sf"/>
</dbReference>
<dbReference type="Pfam" id="PF00072">
    <property type="entry name" value="Response_reg"/>
    <property type="match status" value="1"/>
</dbReference>
<evidence type="ECO:0008006" key="9">
    <source>
        <dbReference type="Google" id="ProtNLM"/>
    </source>
</evidence>
<dbReference type="SMART" id="SM00862">
    <property type="entry name" value="Trans_reg_C"/>
    <property type="match status" value="1"/>
</dbReference>
<dbReference type="SUPFAM" id="SSF52172">
    <property type="entry name" value="CheY-like"/>
    <property type="match status" value="1"/>
</dbReference>
<dbReference type="GO" id="GO:0000156">
    <property type="term" value="F:phosphorelay response regulator activity"/>
    <property type="evidence" value="ECO:0007669"/>
    <property type="project" value="TreeGrafter"/>
</dbReference>
<reference evidence="8" key="1">
    <citation type="journal article" date="2015" name="Nature">
        <title>Complex archaea that bridge the gap between prokaryotes and eukaryotes.</title>
        <authorList>
            <person name="Spang A."/>
            <person name="Saw J.H."/>
            <person name="Jorgensen S.L."/>
            <person name="Zaremba-Niedzwiedzka K."/>
            <person name="Martijn J."/>
            <person name="Lind A.E."/>
            <person name="van Eijk R."/>
            <person name="Schleper C."/>
            <person name="Guy L."/>
            <person name="Ettema T.J."/>
        </authorList>
    </citation>
    <scope>NUCLEOTIDE SEQUENCE</scope>
</reference>
<dbReference type="SMART" id="SM00448">
    <property type="entry name" value="REC"/>
    <property type="match status" value="1"/>
</dbReference>
<evidence type="ECO:0000256" key="5">
    <source>
        <dbReference type="ARBA" id="ARBA00023163"/>
    </source>
</evidence>
<evidence type="ECO:0000256" key="1">
    <source>
        <dbReference type="ARBA" id="ARBA00022553"/>
    </source>
</evidence>
<dbReference type="GO" id="GO:0005829">
    <property type="term" value="C:cytosol"/>
    <property type="evidence" value="ECO:0007669"/>
    <property type="project" value="TreeGrafter"/>
</dbReference>
<feature type="non-terminal residue" evidence="8">
    <location>
        <position position="1"/>
    </location>
</feature>
<dbReference type="PANTHER" id="PTHR48111">
    <property type="entry name" value="REGULATOR OF RPOS"/>
    <property type="match status" value="1"/>
</dbReference>
<dbReference type="Pfam" id="PF00486">
    <property type="entry name" value="Trans_reg_C"/>
    <property type="match status" value="1"/>
</dbReference>
<proteinExistence type="predicted"/>
<dbReference type="PROSITE" id="PS51755">
    <property type="entry name" value="OMPR_PHOB"/>
    <property type="match status" value="1"/>
</dbReference>
<dbReference type="SUPFAM" id="SSF46894">
    <property type="entry name" value="C-terminal effector domain of the bipartite response regulators"/>
    <property type="match status" value="1"/>
</dbReference>
<sequence length="226" mass="24937">GNRTIVIHPGSGGRRKCWYPDNFIAIAEVLSQNNSVIFLLGPAETEGFDLLILDIMMPKRSGLDVLRELRSRGVATPVLLLTARGSVSDKVAGLDLGADDYLTKPFALAELLARIRALSRRRDAIEDPVLTCGDLELDLKSRQVSRAGKEIVLTAKEFALLRYLLSHQGTVVTRTEIMEKVWDVHLDAFSDVVKVMISRLRRKVDAEGAPSLIRTVRGVGYMIGKA</sequence>
<organism evidence="8">
    <name type="scientific">marine sediment metagenome</name>
    <dbReference type="NCBI Taxonomy" id="412755"/>
    <lineage>
        <taxon>unclassified sequences</taxon>
        <taxon>metagenomes</taxon>
        <taxon>ecological metagenomes</taxon>
    </lineage>
</organism>